<keyword evidence="3 6" id="KW-0597">Phosphoprotein</keyword>
<dbReference type="Gene3D" id="3.30.450.20">
    <property type="entry name" value="PAS domain"/>
    <property type="match status" value="1"/>
</dbReference>
<dbReference type="EMBL" id="CP150096">
    <property type="protein sequence ID" value="WZN46890.1"/>
    <property type="molecule type" value="Genomic_DNA"/>
</dbReference>
<protein>
    <recommendedName>
        <fullName evidence="2">histidine kinase</fullName>
        <ecNumber evidence="2">2.7.13.3</ecNumber>
    </recommendedName>
</protein>
<gene>
    <name evidence="10" type="ORF">WJU22_01665</name>
</gene>
<dbReference type="InterPro" id="IPR035965">
    <property type="entry name" value="PAS-like_dom_sf"/>
</dbReference>
<accession>A0ABZ2Z3R8</accession>
<feature type="coiled-coil region" evidence="7">
    <location>
        <begin position="120"/>
        <end position="147"/>
    </location>
</feature>
<dbReference type="Gene3D" id="3.40.50.2300">
    <property type="match status" value="1"/>
</dbReference>
<dbReference type="SUPFAM" id="SSF52172">
    <property type="entry name" value="CheY-like"/>
    <property type="match status" value="1"/>
</dbReference>
<feature type="domain" description="Histidine kinase" evidence="8">
    <location>
        <begin position="297"/>
        <end position="521"/>
    </location>
</feature>
<comment type="catalytic activity">
    <reaction evidence="1">
        <text>ATP + protein L-histidine = ADP + protein N-phospho-L-histidine.</text>
        <dbReference type="EC" id="2.7.13.3"/>
    </reaction>
</comment>
<dbReference type="PROSITE" id="PS50110">
    <property type="entry name" value="RESPONSE_REGULATORY"/>
    <property type="match status" value="1"/>
</dbReference>
<reference evidence="10 11" key="1">
    <citation type="submission" date="2024-03" db="EMBL/GenBank/DDBJ databases">
        <title>Chitinophaga caseinilytica sp. nov., a casein hydrolysing bacterium isolated from forest soil.</title>
        <authorList>
            <person name="Lee D.S."/>
            <person name="Han D.M."/>
            <person name="Baek J.H."/>
            <person name="Choi D.G."/>
            <person name="Jeon J.H."/>
            <person name="Jeon C.O."/>
        </authorList>
    </citation>
    <scope>NUCLEOTIDE SEQUENCE [LARGE SCALE GENOMIC DNA]</scope>
    <source>
        <strain evidence="10 11">KACC 19118</strain>
    </source>
</reference>
<dbReference type="SMART" id="SM00448">
    <property type="entry name" value="REC"/>
    <property type="match status" value="1"/>
</dbReference>
<evidence type="ECO:0000313" key="10">
    <source>
        <dbReference type="EMBL" id="WZN46890.1"/>
    </source>
</evidence>
<proteinExistence type="predicted"/>
<dbReference type="SUPFAM" id="SSF55874">
    <property type="entry name" value="ATPase domain of HSP90 chaperone/DNA topoisomerase II/histidine kinase"/>
    <property type="match status" value="1"/>
</dbReference>
<dbReference type="SUPFAM" id="SSF55785">
    <property type="entry name" value="PYP-like sensor domain (PAS domain)"/>
    <property type="match status" value="1"/>
</dbReference>
<dbReference type="Gene3D" id="1.10.287.130">
    <property type="match status" value="1"/>
</dbReference>
<dbReference type="Gene3D" id="3.30.565.10">
    <property type="entry name" value="Histidine kinase-like ATPase, C-terminal domain"/>
    <property type="match status" value="1"/>
</dbReference>
<dbReference type="InterPro" id="IPR036890">
    <property type="entry name" value="HATPase_C_sf"/>
</dbReference>
<keyword evidence="4" id="KW-0808">Transferase</keyword>
<dbReference type="InterPro" id="IPR011006">
    <property type="entry name" value="CheY-like_superfamily"/>
</dbReference>
<evidence type="ECO:0000256" key="2">
    <source>
        <dbReference type="ARBA" id="ARBA00012438"/>
    </source>
</evidence>
<evidence type="ECO:0000259" key="8">
    <source>
        <dbReference type="PROSITE" id="PS50109"/>
    </source>
</evidence>
<evidence type="ECO:0000256" key="3">
    <source>
        <dbReference type="ARBA" id="ARBA00022553"/>
    </source>
</evidence>
<dbReference type="InterPro" id="IPR003661">
    <property type="entry name" value="HisK_dim/P_dom"/>
</dbReference>
<evidence type="ECO:0000256" key="4">
    <source>
        <dbReference type="ARBA" id="ARBA00022679"/>
    </source>
</evidence>
<dbReference type="RefSeq" id="WP_341841564.1">
    <property type="nucleotide sequence ID" value="NZ_CP149792.1"/>
</dbReference>
<evidence type="ECO:0000256" key="1">
    <source>
        <dbReference type="ARBA" id="ARBA00000085"/>
    </source>
</evidence>
<dbReference type="InterPro" id="IPR036097">
    <property type="entry name" value="HisK_dim/P_sf"/>
</dbReference>
<dbReference type="InterPro" id="IPR050351">
    <property type="entry name" value="BphY/WalK/GraS-like"/>
</dbReference>
<dbReference type="InterPro" id="IPR003594">
    <property type="entry name" value="HATPase_dom"/>
</dbReference>
<dbReference type="Pfam" id="PF02518">
    <property type="entry name" value="HATPase_c"/>
    <property type="match status" value="1"/>
</dbReference>
<dbReference type="PRINTS" id="PR00344">
    <property type="entry name" value="BCTRLSENSOR"/>
</dbReference>
<keyword evidence="11" id="KW-1185">Reference proteome</keyword>
<dbReference type="InterPro" id="IPR005467">
    <property type="entry name" value="His_kinase_dom"/>
</dbReference>
<dbReference type="PANTHER" id="PTHR42878:SF15">
    <property type="entry name" value="BACTERIOPHYTOCHROME"/>
    <property type="match status" value="1"/>
</dbReference>
<feature type="modified residue" description="4-aspartylphosphate" evidence="6">
    <location>
        <position position="50"/>
    </location>
</feature>
<dbReference type="CDD" id="cd00082">
    <property type="entry name" value="HisKA"/>
    <property type="match status" value="1"/>
</dbReference>
<organism evidence="10 11">
    <name type="scientific">Chitinophaga caseinilytica</name>
    <dbReference type="NCBI Taxonomy" id="2267521"/>
    <lineage>
        <taxon>Bacteria</taxon>
        <taxon>Pseudomonadati</taxon>
        <taxon>Bacteroidota</taxon>
        <taxon>Chitinophagia</taxon>
        <taxon>Chitinophagales</taxon>
        <taxon>Chitinophagaceae</taxon>
        <taxon>Chitinophaga</taxon>
    </lineage>
</organism>
<dbReference type="Pfam" id="PF00072">
    <property type="entry name" value="Response_reg"/>
    <property type="match status" value="1"/>
</dbReference>
<evidence type="ECO:0000256" key="5">
    <source>
        <dbReference type="ARBA" id="ARBA00022777"/>
    </source>
</evidence>
<feature type="domain" description="Response regulatory" evidence="9">
    <location>
        <begin position="1"/>
        <end position="118"/>
    </location>
</feature>
<dbReference type="Pfam" id="PF00512">
    <property type="entry name" value="HisKA"/>
    <property type="match status" value="1"/>
</dbReference>
<evidence type="ECO:0000256" key="7">
    <source>
        <dbReference type="SAM" id="Coils"/>
    </source>
</evidence>
<dbReference type="PANTHER" id="PTHR42878">
    <property type="entry name" value="TWO-COMPONENT HISTIDINE KINASE"/>
    <property type="match status" value="1"/>
</dbReference>
<evidence type="ECO:0000256" key="6">
    <source>
        <dbReference type="PROSITE-ProRule" id="PRU00169"/>
    </source>
</evidence>
<sequence>MILIVDDRPENLYSLQKLLELNHFKVDTASSGEEALRKILRNTYFLIILDVQMPEMDGFEVAEAITGYSKSKDIPIIFLSAVSVEKRFITRGYSSGGLDYITKPVDPEILLLKVSTFYRLHQQTRELHEAQEALRQEVMERKAAQEALSHSLDELRSILESIQQIAFTLGPSGQIEFANRYWYRYADSLETLPATPDGETSLPECIAKAMASGQQEVCEVRIRPIGETDFRYHLFSLTPVWKEGAIGKWVCIFTDIHEQKMINQLLENRVDERTRALQQANRDLEYSNHELQQFAYVASHDLKEPLRKIQVFSNLISGKFGTEAPEAEHYLSKIVSSAARMNSLITDVLEYSKISIGGQFRATDVNAILRDILDDMELLVREKGAVIRMENVPLLLAIPSQMRQVFQNILSNALKFSRQGVPPDISVVAERTEELSVNGASSAEGAFCRITVRDNGIGFDERYLDKIFVIFQRLHGRNEFEGTGIGLAIVKKIIDTHGGLVTASSREGEGSVFTMVLPVHQHQHENHTQASDT</sequence>
<dbReference type="InterPro" id="IPR001789">
    <property type="entry name" value="Sig_transdc_resp-reg_receiver"/>
</dbReference>
<dbReference type="InterPro" id="IPR004358">
    <property type="entry name" value="Sig_transdc_His_kin-like_C"/>
</dbReference>
<dbReference type="SUPFAM" id="SSF47384">
    <property type="entry name" value="Homodimeric domain of signal transducing histidine kinase"/>
    <property type="match status" value="1"/>
</dbReference>
<keyword evidence="5" id="KW-0418">Kinase</keyword>
<dbReference type="PROSITE" id="PS50109">
    <property type="entry name" value="HIS_KIN"/>
    <property type="match status" value="1"/>
</dbReference>
<name>A0ABZ2Z3R8_9BACT</name>
<dbReference type="SMART" id="SM00388">
    <property type="entry name" value="HisKA"/>
    <property type="match status" value="1"/>
</dbReference>
<evidence type="ECO:0000313" key="11">
    <source>
        <dbReference type="Proteomes" id="UP001449657"/>
    </source>
</evidence>
<dbReference type="Proteomes" id="UP001449657">
    <property type="component" value="Chromosome"/>
</dbReference>
<evidence type="ECO:0000259" key="9">
    <source>
        <dbReference type="PROSITE" id="PS50110"/>
    </source>
</evidence>
<dbReference type="SMART" id="SM00387">
    <property type="entry name" value="HATPase_c"/>
    <property type="match status" value="1"/>
</dbReference>
<keyword evidence="7" id="KW-0175">Coiled coil</keyword>
<dbReference type="EC" id="2.7.13.3" evidence="2"/>